<evidence type="ECO:0000313" key="1">
    <source>
        <dbReference type="EMBL" id="NEZ47320.1"/>
    </source>
</evidence>
<protein>
    <recommendedName>
        <fullName evidence="3">AraC family transcriptional regulator</fullName>
    </recommendedName>
</protein>
<organism evidence="1 2">
    <name type="scientific">Clostridium niameyense</name>
    <dbReference type="NCBI Taxonomy" id="1622073"/>
    <lineage>
        <taxon>Bacteria</taxon>
        <taxon>Bacillati</taxon>
        <taxon>Bacillota</taxon>
        <taxon>Clostridia</taxon>
        <taxon>Eubacteriales</taxon>
        <taxon>Clostridiaceae</taxon>
        <taxon>Clostridium</taxon>
    </lineage>
</organism>
<sequence length="240" mass="28553">MKVFNIENENEWGIKRNLKMLEKNEFYRVFDYNCSTGKAIFIVYDLYPGVQITFNDFDTPDIIESDSNNYGIIEISHCLHGRVECEFDDHKYTYIGENNFAICSTKYIPNNFSFPLNRYYGISIVIDLNKVSKSFKKVIGDLDIDLIDIVHRLELDKSWYINKANYKIEHILKEIYALKNEKETGYFKIKVVELLYFINRLSIENRAEFKYYSGSVIRKIKQMRDFLIDNLDDKIKLEEL</sequence>
<reference evidence="1 2" key="1">
    <citation type="submission" date="2019-04" db="EMBL/GenBank/DDBJ databases">
        <title>Genome sequencing of Clostridium botulinum Groups I-IV and Clostridium butyricum.</title>
        <authorList>
            <person name="Brunt J."/>
            <person name="Van Vliet A.H.M."/>
            <person name="Stringer S.C."/>
            <person name="Carter A.T."/>
            <person name="Peck M.W."/>
        </authorList>
    </citation>
    <scope>NUCLEOTIDE SEQUENCE [LARGE SCALE GENOMIC DNA]</scope>
    <source>
        <strain evidence="1 2">IFR 18/094</strain>
    </source>
</reference>
<keyword evidence="2" id="KW-1185">Reference proteome</keyword>
<accession>A0A6M0RCA4</accession>
<dbReference type="AlphaFoldDB" id="A0A6M0RCA4"/>
<evidence type="ECO:0008006" key="3">
    <source>
        <dbReference type="Google" id="ProtNLM"/>
    </source>
</evidence>
<evidence type="ECO:0000313" key="2">
    <source>
        <dbReference type="Proteomes" id="UP000473885"/>
    </source>
</evidence>
<dbReference type="RefSeq" id="WP_163249391.1">
    <property type="nucleotide sequence ID" value="NZ_SXDP01000006.1"/>
</dbReference>
<gene>
    <name evidence="1" type="ORF">FDF74_08935</name>
</gene>
<name>A0A6M0RCA4_9CLOT</name>
<dbReference type="Proteomes" id="UP000473885">
    <property type="component" value="Unassembled WGS sequence"/>
</dbReference>
<comment type="caution">
    <text evidence="1">The sequence shown here is derived from an EMBL/GenBank/DDBJ whole genome shotgun (WGS) entry which is preliminary data.</text>
</comment>
<proteinExistence type="predicted"/>
<dbReference type="EMBL" id="SXDP01000006">
    <property type="protein sequence ID" value="NEZ47320.1"/>
    <property type="molecule type" value="Genomic_DNA"/>
</dbReference>